<accession>H2C252</accession>
<reference evidence="1 2" key="1">
    <citation type="submission" date="2012-01" db="EMBL/GenBank/DDBJ databases">
        <title>Improved High-Quality Draft sequence of Metallosphaera yellowstonensis MK1.</title>
        <authorList>
            <consortium name="US DOE Joint Genome Institute"/>
            <person name="Lucas S."/>
            <person name="Han J."/>
            <person name="Cheng J.-F."/>
            <person name="Goodwin L."/>
            <person name="Pitluck S."/>
            <person name="Peters L."/>
            <person name="Teshima H."/>
            <person name="Detter J.C."/>
            <person name="Han C."/>
            <person name="Tapia R."/>
            <person name="Land M."/>
            <person name="Hauser L."/>
            <person name="Kyrpides N."/>
            <person name="Kozubal M."/>
            <person name="Macur R.E."/>
            <person name="Jay Z."/>
            <person name="Inskeep W."/>
            <person name="Woyke T."/>
        </authorList>
    </citation>
    <scope>NUCLEOTIDE SEQUENCE [LARGE SCALE GENOMIC DNA]</scope>
    <source>
        <strain evidence="1 2">MK1</strain>
    </source>
</reference>
<keyword evidence="2" id="KW-1185">Reference proteome</keyword>
<sequence length="181" mass="20293">MFFIFSLLSLYMQIAIAAHGSETGEEVEDKSKRFLRVLSRCHRHSLLVGGYWGLMRTVVDEALRLGINVVAILPEEMEHVILPPQVVRINTGCEPRCRSVMLVRSGDILVSLGGEAGTMTEILMAYAMGKTIYSLVGTGLSTDLLLKAFPTHLDQRRTGEVFHFQDPEEMGREICKKYYGI</sequence>
<dbReference type="Gene3D" id="3.40.50.450">
    <property type="match status" value="1"/>
</dbReference>
<dbReference type="SUPFAM" id="SSF102405">
    <property type="entry name" value="MCP/YpsA-like"/>
    <property type="match status" value="1"/>
</dbReference>
<evidence type="ECO:0000313" key="2">
    <source>
        <dbReference type="Proteomes" id="UP000003980"/>
    </source>
</evidence>
<dbReference type="EMBL" id="JH597761">
    <property type="protein sequence ID" value="EHP70323.1"/>
    <property type="molecule type" value="Genomic_DNA"/>
</dbReference>
<protein>
    <submittedName>
        <fullName evidence="1">Putative Rossmann fold nucleotide-binding protein</fullName>
    </submittedName>
</protein>
<dbReference type="STRING" id="671065.MetMK1DRAFT_00008250"/>
<dbReference type="Pfam" id="PF18306">
    <property type="entry name" value="LDcluster4"/>
    <property type="match status" value="1"/>
</dbReference>
<dbReference type="HOGENOM" id="CLU_107614_0_1_2"/>
<dbReference type="eggNOG" id="arCOG02431">
    <property type="taxonomic scope" value="Archaea"/>
</dbReference>
<gene>
    <name evidence="1" type="ORF">MetMK1DRAFT_00008250</name>
</gene>
<dbReference type="InterPro" id="IPR041164">
    <property type="entry name" value="LDcluster4"/>
</dbReference>
<dbReference type="Proteomes" id="UP000003980">
    <property type="component" value="Unassembled WGS sequence"/>
</dbReference>
<proteinExistence type="predicted"/>
<dbReference type="AlphaFoldDB" id="H2C252"/>
<evidence type="ECO:0000313" key="1">
    <source>
        <dbReference type="EMBL" id="EHP70323.1"/>
    </source>
</evidence>
<name>H2C252_9CREN</name>
<organism evidence="1 2">
    <name type="scientific">Metallosphaera yellowstonensis MK1</name>
    <dbReference type="NCBI Taxonomy" id="671065"/>
    <lineage>
        <taxon>Archaea</taxon>
        <taxon>Thermoproteota</taxon>
        <taxon>Thermoprotei</taxon>
        <taxon>Sulfolobales</taxon>
        <taxon>Sulfolobaceae</taxon>
        <taxon>Metallosphaera</taxon>
    </lineage>
</organism>